<comment type="caution">
    <text evidence="2">The sequence shown here is derived from an EMBL/GenBank/DDBJ whole genome shotgun (WGS) entry which is preliminary data.</text>
</comment>
<proteinExistence type="predicted"/>
<organism evidence="2 4">
    <name type="scientific">Cucumis melo var. makuwa</name>
    <name type="common">Oriental melon</name>
    <dbReference type="NCBI Taxonomy" id="1194695"/>
    <lineage>
        <taxon>Eukaryota</taxon>
        <taxon>Viridiplantae</taxon>
        <taxon>Streptophyta</taxon>
        <taxon>Embryophyta</taxon>
        <taxon>Tracheophyta</taxon>
        <taxon>Spermatophyta</taxon>
        <taxon>Magnoliopsida</taxon>
        <taxon>eudicotyledons</taxon>
        <taxon>Gunneridae</taxon>
        <taxon>Pentapetalae</taxon>
        <taxon>rosids</taxon>
        <taxon>fabids</taxon>
        <taxon>Cucurbitales</taxon>
        <taxon>Cucurbitaceae</taxon>
        <taxon>Benincaseae</taxon>
        <taxon>Cucumis</taxon>
    </lineage>
</organism>
<reference evidence="3 4" key="1">
    <citation type="submission" date="2019-08" db="EMBL/GenBank/DDBJ databases">
        <title>Draft genome sequences of two oriental melons (Cucumis melo L. var makuwa).</title>
        <authorList>
            <person name="Kwon S.-Y."/>
        </authorList>
    </citation>
    <scope>NUCLEOTIDE SEQUENCE [LARGE SCALE GENOMIC DNA]</scope>
    <source>
        <strain evidence="4">cv. Chang Bougi</strain>
        <strain evidence="3">cv. SW 3</strain>
        <tissue evidence="2">Leaf</tissue>
    </source>
</reference>
<accession>A0A5D3DBD7</accession>
<dbReference type="EMBL" id="SSTE01001516">
    <property type="protein sequence ID" value="KAA0065368.1"/>
    <property type="molecule type" value="Genomic_DNA"/>
</dbReference>
<protein>
    <submittedName>
        <fullName evidence="2">CACTA en-spm transposon protein</fullName>
    </submittedName>
</protein>
<evidence type="ECO:0000313" key="2">
    <source>
        <dbReference type="EMBL" id="TYK20865.1"/>
    </source>
</evidence>
<evidence type="ECO:0000313" key="1">
    <source>
        <dbReference type="EMBL" id="KAA0065368.1"/>
    </source>
</evidence>
<evidence type="ECO:0000313" key="4">
    <source>
        <dbReference type="Proteomes" id="UP000321947"/>
    </source>
</evidence>
<dbReference type="Proteomes" id="UP000321947">
    <property type="component" value="Unassembled WGS sequence"/>
</dbReference>
<name>A0A5D3DBD7_CUCMM</name>
<dbReference type="AlphaFoldDB" id="A0A5D3DBD7"/>
<sequence>MNFRQPALSTYSKDINKHFLIGLEIRYVIKTRERDKLSHDFFSLVMGPSLNVRSYTGCIMGTMSNFPAGFDESDYLFNFNAKKCNTVLDTSSIGDTSGVQGAEPPPFKKFNDPEQARANPLQIEQSGARLALLLRPLPHSMISGVLERSSGSKSFLQRQHKLAEQRGHPIDNVELFRKTHAQGG</sequence>
<dbReference type="EMBL" id="SSTD01006119">
    <property type="protein sequence ID" value="TYK20865.1"/>
    <property type="molecule type" value="Genomic_DNA"/>
</dbReference>
<dbReference type="Proteomes" id="UP000321393">
    <property type="component" value="Unassembled WGS sequence"/>
</dbReference>
<evidence type="ECO:0000313" key="3">
    <source>
        <dbReference type="Proteomes" id="UP000321393"/>
    </source>
</evidence>
<gene>
    <name evidence="2" type="ORF">E5676_scaffold682G00300</name>
    <name evidence="1" type="ORF">E6C27_scaffold17G00300</name>
</gene>